<sequence>MYQDLCPLVELRVNKTKQSLYRRPYIKHPEISCIKYQLDALYVVSRHIPEILPYYKKTKEVYDMTLTNLRQKYYEDRMKHSTNTSKATWNIIKTLTGQHLKEQRIPSGDSEQIVNKPKSYFLNMMSNSIVETN</sequence>
<evidence type="ECO:0000313" key="1">
    <source>
        <dbReference type="EMBL" id="KAK9871681.1"/>
    </source>
</evidence>
<dbReference type="AlphaFoldDB" id="A0AAW1TVC8"/>
<gene>
    <name evidence="1" type="ORF">WA026_014128</name>
</gene>
<accession>A0AAW1TVC8</accession>
<dbReference type="EMBL" id="JARQZJ010000007">
    <property type="protein sequence ID" value="KAK9871681.1"/>
    <property type="molecule type" value="Genomic_DNA"/>
</dbReference>
<name>A0AAW1TVC8_9CUCU</name>
<proteinExistence type="predicted"/>
<organism evidence="1 2">
    <name type="scientific">Henosepilachna vigintioctopunctata</name>
    <dbReference type="NCBI Taxonomy" id="420089"/>
    <lineage>
        <taxon>Eukaryota</taxon>
        <taxon>Metazoa</taxon>
        <taxon>Ecdysozoa</taxon>
        <taxon>Arthropoda</taxon>
        <taxon>Hexapoda</taxon>
        <taxon>Insecta</taxon>
        <taxon>Pterygota</taxon>
        <taxon>Neoptera</taxon>
        <taxon>Endopterygota</taxon>
        <taxon>Coleoptera</taxon>
        <taxon>Polyphaga</taxon>
        <taxon>Cucujiformia</taxon>
        <taxon>Coccinelloidea</taxon>
        <taxon>Coccinellidae</taxon>
        <taxon>Epilachninae</taxon>
        <taxon>Epilachnini</taxon>
        <taxon>Henosepilachna</taxon>
    </lineage>
</organism>
<dbReference type="Proteomes" id="UP001431783">
    <property type="component" value="Unassembled WGS sequence"/>
</dbReference>
<protein>
    <submittedName>
        <fullName evidence="1">Uncharacterized protein</fullName>
    </submittedName>
</protein>
<keyword evidence="2" id="KW-1185">Reference proteome</keyword>
<evidence type="ECO:0000313" key="2">
    <source>
        <dbReference type="Proteomes" id="UP001431783"/>
    </source>
</evidence>
<comment type="caution">
    <text evidence="1">The sequence shown here is derived from an EMBL/GenBank/DDBJ whole genome shotgun (WGS) entry which is preliminary data.</text>
</comment>
<reference evidence="1 2" key="1">
    <citation type="submission" date="2023-03" db="EMBL/GenBank/DDBJ databases">
        <title>Genome insight into feeding habits of ladybird beetles.</title>
        <authorList>
            <person name="Li H.-S."/>
            <person name="Huang Y.-H."/>
            <person name="Pang H."/>
        </authorList>
    </citation>
    <scope>NUCLEOTIDE SEQUENCE [LARGE SCALE GENOMIC DNA]</scope>
    <source>
        <strain evidence="1">SYSU_2023b</strain>
        <tissue evidence="1">Whole body</tissue>
    </source>
</reference>